<evidence type="ECO:0000256" key="3">
    <source>
        <dbReference type="ARBA" id="ARBA00023315"/>
    </source>
</evidence>
<gene>
    <name evidence="5" type="ORF">CTI12_AA125970</name>
</gene>
<dbReference type="Gene3D" id="3.40.50.1820">
    <property type="entry name" value="alpha/beta hydrolase"/>
    <property type="match status" value="1"/>
</dbReference>
<dbReference type="Pfam" id="PF03982">
    <property type="entry name" value="DAGAT"/>
    <property type="match status" value="1"/>
</dbReference>
<keyword evidence="6" id="KW-1185">Reference proteome</keyword>
<dbReference type="PANTHER" id="PTHR22753">
    <property type="entry name" value="TRANSMEMBRANE PROTEIN 68"/>
    <property type="match status" value="1"/>
</dbReference>
<evidence type="ECO:0000313" key="5">
    <source>
        <dbReference type="EMBL" id="PWA87778.1"/>
    </source>
</evidence>
<dbReference type="STRING" id="35608.A0A2U1PPS5"/>
<dbReference type="AlphaFoldDB" id="A0A2U1PPS5"/>
<feature type="domain" description="Serine aminopeptidase S33" evidence="4">
    <location>
        <begin position="151"/>
        <end position="321"/>
    </location>
</feature>
<dbReference type="SUPFAM" id="SSF53474">
    <property type="entry name" value="alpha/beta-Hydrolases"/>
    <property type="match status" value="1"/>
</dbReference>
<keyword evidence="2 5" id="KW-0808">Transferase</keyword>
<reference evidence="5 6" key="1">
    <citation type="journal article" date="2018" name="Mol. Plant">
        <title>The genome of Artemisia annua provides insight into the evolution of Asteraceae family and artemisinin biosynthesis.</title>
        <authorList>
            <person name="Shen Q."/>
            <person name="Zhang L."/>
            <person name="Liao Z."/>
            <person name="Wang S."/>
            <person name="Yan T."/>
            <person name="Shi P."/>
            <person name="Liu M."/>
            <person name="Fu X."/>
            <person name="Pan Q."/>
            <person name="Wang Y."/>
            <person name="Lv Z."/>
            <person name="Lu X."/>
            <person name="Zhang F."/>
            <person name="Jiang W."/>
            <person name="Ma Y."/>
            <person name="Chen M."/>
            <person name="Hao X."/>
            <person name="Li L."/>
            <person name="Tang Y."/>
            <person name="Lv G."/>
            <person name="Zhou Y."/>
            <person name="Sun X."/>
            <person name="Brodelius P.E."/>
            <person name="Rose J.K.C."/>
            <person name="Tang K."/>
        </authorList>
    </citation>
    <scope>NUCLEOTIDE SEQUENCE [LARGE SCALE GENOMIC DNA]</scope>
    <source>
        <strain evidence="6">cv. Huhao1</strain>
        <tissue evidence="5">Leaf</tissue>
    </source>
</reference>
<dbReference type="PANTHER" id="PTHR22753:SF14">
    <property type="entry name" value="MONOACYLGLYCEROL_DIACYLGLYCEROL O-ACYLTRANSFERASE"/>
    <property type="match status" value="1"/>
</dbReference>
<dbReference type="Pfam" id="PF12146">
    <property type="entry name" value="Hydrolase_4"/>
    <property type="match status" value="1"/>
</dbReference>
<dbReference type="InterPro" id="IPR007130">
    <property type="entry name" value="DAGAT"/>
</dbReference>
<dbReference type="Proteomes" id="UP000245207">
    <property type="component" value="Unassembled WGS sequence"/>
</dbReference>
<comment type="caution">
    <text evidence="5">The sequence shown here is derived from an EMBL/GenBank/DDBJ whole genome shotgun (WGS) entry which is preliminary data.</text>
</comment>
<proteinExistence type="inferred from homology"/>
<name>A0A2U1PPS5_ARTAN</name>
<evidence type="ECO:0000256" key="1">
    <source>
        <dbReference type="ARBA" id="ARBA00005420"/>
    </source>
</evidence>
<evidence type="ECO:0000259" key="4">
    <source>
        <dbReference type="Pfam" id="PF12146"/>
    </source>
</evidence>
<protein>
    <submittedName>
        <fullName evidence="5">Diacylglycerol acyltransferase</fullName>
    </submittedName>
</protein>
<dbReference type="InterPro" id="IPR029058">
    <property type="entry name" value="AB_hydrolase_fold"/>
</dbReference>
<dbReference type="GO" id="GO:0019432">
    <property type="term" value="P:triglyceride biosynthetic process"/>
    <property type="evidence" value="ECO:0007669"/>
    <property type="project" value="UniProtKB-ARBA"/>
</dbReference>
<dbReference type="InterPro" id="IPR022742">
    <property type="entry name" value="Hydrolase_4"/>
</dbReference>
<dbReference type="OrthoDB" id="44277at2759"/>
<accession>A0A2U1PPS5</accession>
<dbReference type="GO" id="GO:0016020">
    <property type="term" value="C:membrane"/>
    <property type="evidence" value="ECO:0007669"/>
    <property type="project" value="TreeGrafter"/>
</dbReference>
<sequence length="531" mass="59372">MILTANCFSVVPNLTPNVGCKSRSQVLVRSLSVRDQKVVYVENEQISYEVVGKTRKEDVLSSLEILWDDGFGTQSSKDFFKLAEEFIKPDGGPPRWFCPISCGRPLKDSPILLYLPGLDGLGLGLLLHEKALGRVFEVRCLHIPVQDRTPLEDLVQFVEETVRIEHALSPKKPIYLVGDSFGGCLALAVAARNPTVDLVIILANPATSFERSQLATFHSFLEFLPNLLYGALSLVFLSAIRGLGDILPKDTLIWRLKLLQSAAAYANSHLQAITAEVLILASHNDKLFPSKDEAQRLSRSLQNCRVFLLRGNSHQILLESDYCLLTIIKGSTKYRRNSYHNLVKDYIPPSMSEYMKEAKSHWLYHLATSPVMHSTLEDGTIVSGLAGIPSEGPVLFVGNHMLMGLDLFILFLHFLKEKRIMLRGLGHPENLELDNNVENGMPHISVLLRVFGMLPVTAMNMFKLFSTKQYILLYPGGAREALHRKGEVHKLFWPEQQEFVRMAAKFEATIVPFGSVGEDDISEERSGRGGC</sequence>
<keyword evidence="3 5" id="KW-0012">Acyltransferase</keyword>
<dbReference type="EMBL" id="PKPP01000878">
    <property type="protein sequence ID" value="PWA87778.1"/>
    <property type="molecule type" value="Genomic_DNA"/>
</dbReference>
<evidence type="ECO:0000256" key="2">
    <source>
        <dbReference type="ARBA" id="ARBA00022679"/>
    </source>
</evidence>
<comment type="similarity">
    <text evidence="1">Belongs to the diacylglycerol acyltransferase family.</text>
</comment>
<organism evidence="5 6">
    <name type="scientific">Artemisia annua</name>
    <name type="common">Sweet wormwood</name>
    <dbReference type="NCBI Taxonomy" id="35608"/>
    <lineage>
        <taxon>Eukaryota</taxon>
        <taxon>Viridiplantae</taxon>
        <taxon>Streptophyta</taxon>
        <taxon>Embryophyta</taxon>
        <taxon>Tracheophyta</taxon>
        <taxon>Spermatophyta</taxon>
        <taxon>Magnoliopsida</taxon>
        <taxon>eudicotyledons</taxon>
        <taxon>Gunneridae</taxon>
        <taxon>Pentapetalae</taxon>
        <taxon>asterids</taxon>
        <taxon>campanulids</taxon>
        <taxon>Asterales</taxon>
        <taxon>Asteraceae</taxon>
        <taxon>Asteroideae</taxon>
        <taxon>Anthemideae</taxon>
        <taxon>Artemisiinae</taxon>
        <taxon>Artemisia</taxon>
    </lineage>
</organism>
<evidence type="ECO:0000313" key="6">
    <source>
        <dbReference type="Proteomes" id="UP000245207"/>
    </source>
</evidence>
<dbReference type="GO" id="GO:0004144">
    <property type="term" value="F:diacylglycerol O-acyltransferase activity"/>
    <property type="evidence" value="ECO:0007669"/>
    <property type="project" value="UniProtKB-ARBA"/>
</dbReference>